<organism evidence="15 16">
    <name type="scientific">Ferrimonas lipolytica</name>
    <dbReference type="NCBI Taxonomy" id="2724191"/>
    <lineage>
        <taxon>Bacteria</taxon>
        <taxon>Pseudomonadati</taxon>
        <taxon>Pseudomonadota</taxon>
        <taxon>Gammaproteobacteria</taxon>
        <taxon>Alteromonadales</taxon>
        <taxon>Ferrimonadaceae</taxon>
        <taxon>Ferrimonas</taxon>
    </lineage>
</organism>
<keyword evidence="7" id="KW-0560">Oxidoreductase</keyword>
<dbReference type="InterPro" id="IPR005804">
    <property type="entry name" value="FA_desaturase_dom"/>
</dbReference>
<evidence type="ECO:0000256" key="9">
    <source>
        <dbReference type="ARBA" id="ARBA00023098"/>
    </source>
</evidence>
<dbReference type="PANTHER" id="PTHR11351:SF31">
    <property type="entry name" value="DESATURASE 1, ISOFORM A-RELATED"/>
    <property type="match status" value="1"/>
</dbReference>
<protein>
    <submittedName>
        <fullName evidence="15">Acyl-CoA desaturase</fullName>
    </submittedName>
</protein>
<evidence type="ECO:0000256" key="2">
    <source>
        <dbReference type="ARBA" id="ARBA00008749"/>
    </source>
</evidence>
<dbReference type="Proteomes" id="UP000501602">
    <property type="component" value="Chromosome"/>
</dbReference>
<comment type="similarity">
    <text evidence="2">Belongs to the fatty acid desaturase type 2 family.</text>
</comment>
<keyword evidence="8" id="KW-0408">Iron</keyword>
<dbReference type="EMBL" id="CP051180">
    <property type="protein sequence ID" value="QIZ78423.1"/>
    <property type="molecule type" value="Genomic_DNA"/>
</dbReference>
<keyword evidence="12" id="KW-0175">Coiled coil</keyword>
<dbReference type="GO" id="GO:0016020">
    <property type="term" value="C:membrane"/>
    <property type="evidence" value="ECO:0007669"/>
    <property type="project" value="UniProtKB-SubCell"/>
</dbReference>
<dbReference type="RefSeq" id="WP_168662377.1">
    <property type="nucleotide sequence ID" value="NZ_CP051180.1"/>
</dbReference>
<evidence type="ECO:0000256" key="12">
    <source>
        <dbReference type="SAM" id="Coils"/>
    </source>
</evidence>
<keyword evidence="9" id="KW-0443">Lipid metabolism</keyword>
<dbReference type="KEGG" id="fes:HER31_16845"/>
<evidence type="ECO:0000256" key="13">
    <source>
        <dbReference type="SAM" id="Phobius"/>
    </source>
</evidence>
<keyword evidence="3" id="KW-0444">Lipid biosynthesis</keyword>
<keyword evidence="11" id="KW-0275">Fatty acid biosynthesis</keyword>
<evidence type="ECO:0000313" key="15">
    <source>
        <dbReference type="EMBL" id="QIZ78423.1"/>
    </source>
</evidence>
<evidence type="ECO:0000256" key="8">
    <source>
        <dbReference type="ARBA" id="ARBA00023004"/>
    </source>
</evidence>
<dbReference type="CDD" id="cd03505">
    <property type="entry name" value="Delta9-FADS-like"/>
    <property type="match status" value="1"/>
</dbReference>
<keyword evidence="6 13" id="KW-1133">Transmembrane helix</keyword>
<feature type="domain" description="Fatty acid desaturase" evidence="14">
    <location>
        <begin position="39"/>
        <end position="257"/>
    </location>
</feature>
<feature type="transmembrane region" description="Helical" evidence="13">
    <location>
        <begin position="154"/>
        <end position="174"/>
    </location>
</feature>
<sequence>MNKDKPILWLNNIVLFGTFIITITAVPWYGITHGYSGSLWLAAFLFWAWSGLSITAGYHRLWSHRAWQAHPALQWVFAIGGAMAMQNTIIHWCSDHRIHHKHVDNDHQDPYSAGKGFWYSHMGWLMRDHGISQTEPNNVRDLQKNPIVMFQHRHYNAIAVFTNLGMPALLGLALGDVIGAVLLVGFLRVVTVHHGTFFINSLAHIWGRQPYSDAHSSKDNGILALFTFGEGYHNFHHTFEYDYRNGIKWWQFDPTKWLIQLSSLTGLANGLRKAPQDRIETAKLKMQLRASQLRCASSKQAAEMLATLEQEYEQLMLRVQGYYSEQQRLLKLHKYKLDKKARKQLDELRQTVREHQSQWQQLRQQVHAMA</sequence>
<dbReference type="GO" id="GO:0006633">
    <property type="term" value="P:fatty acid biosynthetic process"/>
    <property type="evidence" value="ECO:0007669"/>
    <property type="project" value="UniProtKB-KW"/>
</dbReference>
<keyword evidence="5" id="KW-0276">Fatty acid metabolism</keyword>
<feature type="transmembrane region" description="Helical" evidence="13">
    <location>
        <begin position="7"/>
        <end position="31"/>
    </location>
</feature>
<evidence type="ECO:0000256" key="7">
    <source>
        <dbReference type="ARBA" id="ARBA00023002"/>
    </source>
</evidence>
<proteinExistence type="inferred from homology"/>
<evidence type="ECO:0000256" key="4">
    <source>
        <dbReference type="ARBA" id="ARBA00022692"/>
    </source>
</evidence>
<dbReference type="Pfam" id="PF00487">
    <property type="entry name" value="FA_desaturase"/>
    <property type="match status" value="1"/>
</dbReference>
<keyword evidence="16" id="KW-1185">Reference proteome</keyword>
<evidence type="ECO:0000256" key="5">
    <source>
        <dbReference type="ARBA" id="ARBA00022832"/>
    </source>
</evidence>
<evidence type="ECO:0000259" key="14">
    <source>
        <dbReference type="Pfam" id="PF00487"/>
    </source>
</evidence>
<reference evidence="15 16" key="1">
    <citation type="submission" date="2020-04" db="EMBL/GenBank/DDBJ databases">
        <title>Ferrimonas sp. S7 isolated from sea water.</title>
        <authorList>
            <person name="Bae S.S."/>
            <person name="Baek K."/>
        </authorList>
    </citation>
    <scope>NUCLEOTIDE SEQUENCE [LARGE SCALE GENOMIC DNA]</scope>
    <source>
        <strain evidence="15 16">S7</strain>
    </source>
</reference>
<evidence type="ECO:0000313" key="16">
    <source>
        <dbReference type="Proteomes" id="UP000501602"/>
    </source>
</evidence>
<evidence type="ECO:0000256" key="1">
    <source>
        <dbReference type="ARBA" id="ARBA00004141"/>
    </source>
</evidence>
<gene>
    <name evidence="15" type="ORF">HER31_16845</name>
</gene>
<dbReference type="AlphaFoldDB" id="A0A6H1UJD6"/>
<name>A0A6H1UJD6_9GAMM</name>
<accession>A0A6H1UJD6</accession>
<dbReference type="GO" id="GO:0016717">
    <property type="term" value="F:oxidoreductase activity, acting on paired donors, with oxidation of a pair of donors resulting in the reduction of molecular oxygen to two molecules of water"/>
    <property type="evidence" value="ECO:0007669"/>
    <property type="project" value="InterPro"/>
</dbReference>
<comment type="subcellular location">
    <subcellularLocation>
        <location evidence="1">Membrane</location>
        <topology evidence="1">Multi-pass membrane protein</topology>
    </subcellularLocation>
</comment>
<evidence type="ECO:0000256" key="11">
    <source>
        <dbReference type="ARBA" id="ARBA00023160"/>
    </source>
</evidence>
<dbReference type="PANTHER" id="PTHR11351">
    <property type="entry name" value="ACYL-COA DESATURASE"/>
    <property type="match status" value="1"/>
</dbReference>
<feature type="coiled-coil region" evidence="12">
    <location>
        <begin position="298"/>
        <end position="365"/>
    </location>
</feature>
<dbReference type="InterPro" id="IPR015876">
    <property type="entry name" value="Acyl-CoA_DS"/>
</dbReference>
<evidence type="ECO:0000256" key="6">
    <source>
        <dbReference type="ARBA" id="ARBA00022989"/>
    </source>
</evidence>
<evidence type="ECO:0000256" key="10">
    <source>
        <dbReference type="ARBA" id="ARBA00023136"/>
    </source>
</evidence>
<keyword evidence="4 13" id="KW-0812">Transmembrane</keyword>
<dbReference type="PRINTS" id="PR00075">
    <property type="entry name" value="FACDDSATRASE"/>
</dbReference>
<keyword evidence="10 13" id="KW-0472">Membrane</keyword>
<feature type="transmembrane region" description="Helical" evidence="13">
    <location>
        <begin position="37"/>
        <end position="58"/>
    </location>
</feature>
<evidence type="ECO:0000256" key="3">
    <source>
        <dbReference type="ARBA" id="ARBA00022516"/>
    </source>
</evidence>